<evidence type="ECO:0000256" key="1">
    <source>
        <dbReference type="SAM" id="MobiDB-lite"/>
    </source>
</evidence>
<organism evidence="2 3">
    <name type="scientific">Rhipicephalus sanguineus</name>
    <name type="common">Brown dog tick</name>
    <name type="synonym">Ixodes sanguineus</name>
    <dbReference type="NCBI Taxonomy" id="34632"/>
    <lineage>
        <taxon>Eukaryota</taxon>
        <taxon>Metazoa</taxon>
        <taxon>Ecdysozoa</taxon>
        <taxon>Arthropoda</taxon>
        <taxon>Chelicerata</taxon>
        <taxon>Arachnida</taxon>
        <taxon>Acari</taxon>
        <taxon>Parasitiformes</taxon>
        <taxon>Ixodida</taxon>
        <taxon>Ixodoidea</taxon>
        <taxon>Ixodidae</taxon>
        <taxon>Rhipicephalinae</taxon>
        <taxon>Rhipicephalus</taxon>
        <taxon>Rhipicephalus</taxon>
    </lineage>
</organism>
<protein>
    <submittedName>
        <fullName evidence="2">Uncharacterized protein</fullName>
    </submittedName>
</protein>
<comment type="caution">
    <text evidence="2">The sequence shown here is derived from an EMBL/GenBank/DDBJ whole genome shotgun (WGS) entry which is preliminary data.</text>
</comment>
<reference evidence="2" key="2">
    <citation type="submission" date="2021-09" db="EMBL/GenBank/DDBJ databases">
        <authorList>
            <person name="Jia N."/>
            <person name="Wang J."/>
            <person name="Shi W."/>
            <person name="Du L."/>
            <person name="Sun Y."/>
            <person name="Zhan W."/>
            <person name="Jiang J."/>
            <person name="Wang Q."/>
            <person name="Zhang B."/>
            <person name="Ji P."/>
            <person name="Sakyi L.B."/>
            <person name="Cui X."/>
            <person name="Yuan T."/>
            <person name="Jiang B."/>
            <person name="Yang W."/>
            <person name="Lam T.T.-Y."/>
            <person name="Chang Q."/>
            <person name="Ding S."/>
            <person name="Wang X."/>
            <person name="Zhu J."/>
            <person name="Ruan X."/>
            <person name="Zhao L."/>
            <person name="Wei J."/>
            <person name="Que T."/>
            <person name="Du C."/>
            <person name="Cheng J."/>
            <person name="Dai P."/>
            <person name="Han X."/>
            <person name="Huang E."/>
            <person name="Gao Y."/>
            <person name="Liu J."/>
            <person name="Shao H."/>
            <person name="Ye R."/>
            <person name="Li L."/>
            <person name="Wei W."/>
            <person name="Wang X."/>
            <person name="Wang C."/>
            <person name="Huo Q."/>
            <person name="Li W."/>
            <person name="Guo W."/>
            <person name="Chen H."/>
            <person name="Chen S."/>
            <person name="Zhou L."/>
            <person name="Zhou L."/>
            <person name="Ni X."/>
            <person name="Tian J."/>
            <person name="Zhou Y."/>
            <person name="Sheng Y."/>
            <person name="Liu T."/>
            <person name="Pan Y."/>
            <person name="Xia L."/>
            <person name="Li J."/>
            <person name="Zhao F."/>
            <person name="Cao W."/>
        </authorList>
    </citation>
    <scope>NUCLEOTIDE SEQUENCE</scope>
    <source>
        <strain evidence="2">Rsan-2018</strain>
        <tissue evidence="2">Larvae</tissue>
    </source>
</reference>
<evidence type="ECO:0000313" key="2">
    <source>
        <dbReference type="EMBL" id="KAH7971804.1"/>
    </source>
</evidence>
<evidence type="ECO:0000313" key="3">
    <source>
        <dbReference type="Proteomes" id="UP000821837"/>
    </source>
</evidence>
<reference evidence="2" key="1">
    <citation type="journal article" date="2020" name="Cell">
        <title>Large-Scale Comparative Analyses of Tick Genomes Elucidate Their Genetic Diversity and Vector Capacities.</title>
        <authorList>
            <consortium name="Tick Genome and Microbiome Consortium (TIGMIC)"/>
            <person name="Jia N."/>
            <person name="Wang J."/>
            <person name="Shi W."/>
            <person name="Du L."/>
            <person name="Sun Y."/>
            <person name="Zhan W."/>
            <person name="Jiang J.F."/>
            <person name="Wang Q."/>
            <person name="Zhang B."/>
            <person name="Ji P."/>
            <person name="Bell-Sakyi L."/>
            <person name="Cui X.M."/>
            <person name="Yuan T.T."/>
            <person name="Jiang B.G."/>
            <person name="Yang W.F."/>
            <person name="Lam T.T."/>
            <person name="Chang Q.C."/>
            <person name="Ding S.J."/>
            <person name="Wang X.J."/>
            <person name="Zhu J.G."/>
            <person name="Ruan X.D."/>
            <person name="Zhao L."/>
            <person name="Wei J.T."/>
            <person name="Ye R.Z."/>
            <person name="Que T.C."/>
            <person name="Du C.H."/>
            <person name="Zhou Y.H."/>
            <person name="Cheng J.X."/>
            <person name="Dai P.F."/>
            <person name="Guo W.B."/>
            <person name="Han X.H."/>
            <person name="Huang E.J."/>
            <person name="Li L.F."/>
            <person name="Wei W."/>
            <person name="Gao Y.C."/>
            <person name="Liu J.Z."/>
            <person name="Shao H.Z."/>
            <person name="Wang X."/>
            <person name="Wang C.C."/>
            <person name="Yang T.C."/>
            <person name="Huo Q.B."/>
            <person name="Li W."/>
            <person name="Chen H.Y."/>
            <person name="Chen S.E."/>
            <person name="Zhou L.G."/>
            <person name="Ni X.B."/>
            <person name="Tian J.H."/>
            <person name="Sheng Y."/>
            <person name="Liu T."/>
            <person name="Pan Y.S."/>
            <person name="Xia L.Y."/>
            <person name="Li J."/>
            <person name="Zhao F."/>
            <person name="Cao W.C."/>
        </authorList>
    </citation>
    <scope>NUCLEOTIDE SEQUENCE</scope>
    <source>
        <strain evidence="2">Rsan-2018</strain>
    </source>
</reference>
<name>A0A9D4T589_RHISA</name>
<dbReference type="EMBL" id="JABSTV010001247">
    <property type="protein sequence ID" value="KAH7971804.1"/>
    <property type="molecule type" value="Genomic_DNA"/>
</dbReference>
<gene>
    <name evidence="2" type="ORF">HPB52_002819</name>
</gene>
<sequence>MVAALTEQQDREDTMCPNKMQNILIISTQHQSNAAAYAKVLKIHTSTRAAYMAPPDKTNKGVIKNVDRSLDEATLHSRFSKPHYHRGKGNQEHQGGRDPL</sequence>
<feature type="region of interest" description="Disordered" evidence="1">
    <location>
        <begin position="74"/>
        <end position="100"/>
    </location>
</feature>
<proteinExistence type="predicted"/>
<dbReference type="Proteomes" id="UP000821837">
    <property type="component" value="Chromosome 11"/>
</dbReference>
<feature type="compositionally biased region" description="Basic residues" evidence="1">
    <location>
        <begin position="78"/>
        <end position="88"/>
    </location>
</feature>
<feature type="compositionally biased region" description="Basic and acidic residues" evidence="1">
    <location>
        <begin position="89"/>
        <end position="100"/>
    </location>
</feature>
<keyword evidence="3" id="KW-1185">Reference proteome</keyword>
<dbReference type="AlphaFoldDB" id="A0A9D4T589"/>
<accession>A0A9D4T589</accession>